<feature type="transmembrane region" description="Helical" evidence="1">
    <location>
        <begin position="78"/>
        <end position="103"/>
    </location>
</feature>
<reference evidence="2" key="2">
    <citation type="submission" date="2020-09" db="EMBL/GenBank/DDBJ databases">
        <authorList>
            <person name="Sun Q."/>
            <person name="Ohkuma M."/>
        </authorList>
    </citation>
    <scope>NUCLEOTIDE SEQUENCE</scope>
    <source>
        <strain evidence="2">JCM 3172</strain>
    </source>
</reference>
<keyword evidence="3" id="KW-1185">Reference proteome</keyword>
<reference evidence="2" key="1">
    <citation type="journal article" date="2014" name="Int. J. Syst. Evol. Microbiol.">
        <title>Complete genome sequence of Corynebacterium casei LMG S-19264T (=DSM 44701T), isolated from a smear-ripened cheese.</title>
        <authorList>
            <consortium name="US DOE Joint Genome Institute (JGI-PGF)"/>
            <person name="Walter F."/>
            <person name="Albersmeier A."/>
            <person name="Kalinowski J."/>
            <person name="Ruckert C."/>
        </authorList>
    </citation>
    <scope>NUCLEOTIDE SEQUENCE</scope>
    <source>
        <strain evidence="2">JCM 3172</strain>
    </source>
</reference>
<proteinExistence type="predicted"/>
<sequence>MVFPPPSPVGPEQAALQRRMDERARRLLDAEDAERAAAAHQRERLLRMTRIRKVVCAWMTAVCLVAVGLGLLEVVPAGLLWVLLGGLYGAIGLAGWVHNGLLLRRLTRGR</sequence>
<feature type="transmembrane region" description="Helical" evidence="1">
    <location>
        <begin position="54"/>
        <end position="72"/>
    </location>
</feature>
<evidence type="ECO:0000313" key="3">
    <source>
        <dbReference type="Proteomes" id="UP000619486"/>
    </source>
</evidence>
<protein>
    <submittedName>
        <fullName evidence="2">Uncharacterized protein</fullName>
    </submittedName>
</protein>
<gene>
    <name evidence="2" type="ORF">GCM10014713_26070</name>
</gene>
<dbReference type="AlphaFoldDB" id="A0A918H2G7"/>
<keyword evidence="1" id="KW-1133">Transmembrane helix</keyword>
<comment type="caution">
    <text evidence="2">The sequence shown here is derived from an EMBL/GenBank/DDBJ whole genome shotgun (WGS) entry which is preliminary data.</text>
</comment>
<evidence type="ECO:0000313" key="2">
    <source>
        <dbReference type="EMBL" id="GGT31368.1"/>
    </source>
</evidence>
<organism evidence="2 3">
    <name type="scientific">Streptomyces purpureus</name>
    <dbReference type="NCBI Taxonomy" id="1951"/>
    <lineage>
        <taxon>Bacteria</taxon>
        <taxon>Bacillati</taxon>
        <taxon>Actinomycetota</taxon>
        <taxon>Actinomycetes</taxon>
        <taxon>Kitasatosporales</taxon>
        <taxon>Streptomycetaceae</taxon>
        <taxon>Streptomyces</taxon>
    </lineage>
</organism>
<dbReference type="Proteomes" id="UP000619486">
    <property type="component" value="Unassembled WGS sequence"/>
</dbReference>
<accession>A0A918H2G7</accession>
<name>A0A918H2G7_9ACTN</name>
<evidence type="ECO:0000256" key="1">
    <source>
        <dbReference type="SAM" id="Phobius"/>
    </source>
</evidence>
<keyword evidence="1" id="KW-0472">Membrane</keyword>
<keyword evidence="1" id="KW-0812">Transmembrane</keyword>
<dbReference type="EMBL" id="BMQQ01000008">
    <property type="protein sequence ID" value="GGT31368.1"/>
    <property type="molecule type" value="Genomic_DNA"/>
</dbReference>